<evidence type="ECO:0000313" key="2">
    <source>
        <dbReference type="Proteomes" id="UP000608923"/>
    </source>
</evidence>
<proteinExistence type="predicted"/>
<evidence type="ECO:0000313" key="1">
    <source>
        <dbReference type="EMBL" id="GHC46420.1"/>
    </source>
</evidence>
<dbReference type="AlphaFoldDB" id="A0A8H9IHC9"/>
<dbReference type="Proteomes" id="UP000608923">
    <property type="component" value="Unassembled WGS sequence"/>
</dbReference>
<name>A0A8H9IHC9_9BURK</name>
<dbReference type="RefSeq" id="WP_189392120.1">
    <property type="nucleotide sequence ID" value="NZ_BMZN01000002.1"/>
</dbReference>
<reference evidence="2" key="1">
    <citation type="journal article" date="2019" name="Int. J. Syst. Evol. Microbiol.">
        <title>The Global Catalogue of Microorganisms (GCM) 10K type strain sequencing project: providing services to taxonomists for standard genome sequencing and annotation.</title>
        <authorList>
            <consortium name="The Broad Institute Genomics Platform"/>
            <consortium name="The Broad Institute Genome Sequencing Center for Infectious Disease"/>
            <person name="Wu L."/>
            <person name="Ma J."/>
        </authorList>
    </citation>
    <scope>NUCLEOTIDE SEQUENCE [LARGE SCALE GENOMIC DNA]</scope>
    <source>
        <strain evidence="2">KCTC 42083</strain>
    </source>
</reference>
<accession>A0A8H9IHC9</accession>
<protein>
    <recommendedName>
        <fullName evidence="3">DUF2867 domain-containing protein</fullName>
    </recommendedName>
</protein>
<organism evidence="1 2">
    <name type="scientific">Alcaligenes pakistanensis</name>
    <dbReference type="NCBI Taxonomy" id="1482717"/>
    <lineage>
        <taxon>Bacteria</taxon>
        <taxon>Pseudomonadati</taxon>
        <taxon>Pseudomonadota</taxon>
        <taxon>Betaproteobacteria</taxon>
        <taxon>Burkholderiales</taxon>
        <taxon>Alcaligenaceae</taxon>
        <taxon>Alcaligenes</taxon>
    </lineage>
</organism>
<keyword evidence="2" id="KW-1185">Reference proteome</keyword>
<dbReference type="EMBL" id="BMZN01000002">
    <property type="protein sequence ID" value="GHC46420.1"/>
    <property type="molecule type" value="Genomic_DNA"/>
</dbReference>
<gene>
    <name evidence="1" type="ORF">GCM10010096_17310</name>
</gene>
<evidence type="ECO:0008006" key="3">
    <source>
        <dbReference type="Google" id="ProtNLM"/>
    </source>
</evidence>
<comment type="caution">
    <text evidence="1">The sequence shown here is derived from an EMBL/GenBank/DDBJ whole genome shotgun (WGS) entry which is preliminary data.</text>
</comment>
<sequence length="191" mass="21490">MSLSDKYLPNSHFHERHALDIAATQAEVIAAALCYKPDSDLIFKCAIAARGLPMRLFDLLKRRKAVSQAPFSLDNFTMLEQNADQELAFGLAGKFWMLNYGQSAVKDGAEFLAFKESGAAKLVLSFKTEQLNDSHTQLSTETRVFCLDKEARRKFTPYRYLIRPVSGLLRRRILASIRQDATDTTHPSTTA</sequence>